<accession>F9U504</accession>
<dbReference type="InterPro" id="IPR000066">
    <property type="entry name" value="Antenna_a/b"/>
</dbReference>
<evidence type="ECO:0000256" key="11">
    <source>
        <dbReference type="ARBA" id="ARBA00022989"/>
    </source>
</evidence>
<feature type="compositionally biased region" description="Polar residues" evidence="15">
    <location>
        <begin position="25"/>
        <end position="36"/>
    </location>
</feature>
<dbReference type="Gene3D" id="1.20.5.250">
    <property type="match status" value="1"/>
</dbReference>
<dbReference type="eggNOG" id="ENOG50330N0">
    <property type="taxonomic scope" value="Bacteria"/>
</dbReference>
<dbReference type="SUPFAM" id="SSF56918">
    <property type="entry name" value="Light-harvesting complex subunits"/>
    <property type="match status" value="1"/>
</dbReference>
<dbReference type="InterPro" id="IPR023624">
    <property type="entry name" value="Antenna_beta_dom_sf"/>
</dbReference>
<keyword evidence="10" id="KW-0076">Bacteriochlorophyll</keyword>
<keyword evidence="4" id="KW-1003">Cell membrane</keyword>
<evidence type="ECO:0000256" key="1">
    <source>
        <dbReference type="ARBA" id="ARBA00002455"/>
    </source>
</evidence>
<dbReference type="GO" id="GO:0005886">
    <property type="term" value="C:plasma membrane"/>
    <property type="evidence" value="ECO:0007669"/>
    <property type="project" value="UniProtKB-SubCell"/>
</dbReference>
<evidence type="ECO:0000256" key="8">
    <source>
        <dbReference type="ARBA" id="ARBA00022723"/>
    </source>
</evidence>
<evidence type="ECO:0000256" key="4">
    <source>
        <dbReference type="ARBA" id="ARBA00022475"/>
    </source>
</evidence>
<dbReference type="GO" id="GO:0046872">
    <property type="term" value="F:metal ion binding"/>
    <property type="evidence" value="ECO:0007669"/>
    <property type="project" value="UniProtKB-KW"/>
</dbReference>
<keyword evidence="8" id="KW-0479">Metal-binding</keyword>
<name>F9U504_9GAMM</name>
<dbReference type="Proteomes" id="UP000005459">
    <property type="component" value="Unassembled WGS sequence"/>
</dbReference>
<evidence type="ECO:0000256" key="7">
    <source>
        <dbReference type="ARBA" id="ARBA00022692"/>
    </source>
</evidence>
<feature type="transmembrane region" description="Helical" evidence="16">
    <location>
        <begin position="52"/>
        <end position="72"/>
    </location>
</feature>
<feature type="domain" description="Antenna complex alpha/beta subunit" evidence="17">
    <location>
        <begin position="39"/>
        <end position="73"/>
    </location>
</feature>
<organism evidence="18 19">
    <name type="scientific">Thiocapsa marina 5811</name>
    <dbReference type="NCBI Taxonomy" id="768671"/>
    <lineage>
        <taxon>Bacteria</taxon>
        <taxon>Pseudomonadati</taxon>
        <taxon>Pseudomonadota</taxon>
        <taxon>Gammaproteobacteria</taxon>
        <taxon>Chromatiales</taxon>
        <taxon>Chromatiaceae</taxon>
        <taxon>Thiocapsa</taxon>
    </lineage>
</organism>
<evidence type="ECO:0000313" key="18">
    <source>
        <dbReference type="EMBL" id="EGV20227.1"/>
    </source>
</evidence>
<feature type="compositionally biased region" description="Polar residues" evidence="15">
    <location>
        <begin position="1"/>
        <end position="14"/>
    </location>
</feature>
<evidence type="ECO:0000256" key="15">
    <source>
        <dbReference type="SAM" id="MobiDB-lite"/>
    </source>
</evidence>
<keyword evidence="5" id="KW-0148">Chlorophyll</keyword>
<proteinExistence type="inferred from homology"/>
<keyword evidence="7 16" id="KW-0812">Transmembrane</keyword>
<evidence type="ECO:0000256" key="14">
    <source>
        <dbReference type="ARBA" id="ARBA00023243"/>
    </source>
</evidence>
<evidence type="ECO:0000256" key="5">
    <source>
        <dbReference type="ARBA" id="ARBA00022494"/>
    </source>
</evidence>
<protein>
    <submittedName>
        <fullName evidence="18">Antenna complex subunit alpha/beta</fullName>
    </submittedName>
</protein>
<feature type="region of interest" description="Disordered" evidence="15">
    <location>
        <begin position="1"/>
        <end position="36"/>
    </location>
</feature>
<comment type="similarity">
    <text evidence="3">Belongs to the antenna complex beta subunit family.</text>
</comment>
<dbReference type="GO" id="GO:0019684">
    <property type="term" value="P:photosynthesis, light reaction"/>
    <property type="evidence" value="ECO:0007669"/>
    <property type="project" value="InterPro"/>
</dbReference>
<gene>
    <name evidence="18" type="ORF">ThimaDRAFT_0005</name>
</gene>
<keyword evidence="9" id="KW-0460">Magnesium</keyword>
<evidence type="ECO:0000256" key="6">
    <source>
        <dbReference type="ARBA" id="ARBA00022549"/>
    </source>
</evidence>
<dbReference type="AlphaFoldDB" id="F9U504"/>
<dbReference type="InterPro" id="IPR035889">
    <property type="entry name" value="Light-harvesting_complex"/>
</dbReference>
<dbReference type="PROSITE" id="PS00969">
    <property type="entry name" value="ANTENNA_COMP_BETA"/>
    <property type="match status" value="1"/>
</dbReference>
<dbReference type="OrthoDB" id="5772567at2"/>
<dbReference type="InterPro" id="IPR023623">
    <property type="entry name" value="Antenna_beta_CS"/>
</dbReference>
<evidence type="ECO:0000256" key="10">
    <source>
        <dbReference type="ARBA" id="ARBA00022956"/>
    </source>
</evidence>
<evidence type="ECO:0000256" key="13">
    <source>
        <dbReference type="ARBA" id="ARBA00023136"/>
    </source>
</evidence>
<evidence type="ECO:0000256" key="12">
    <source>
        <dbReference type="ARBA" id="ARBA00022991"/>
    </source>
</evidence>
<dbReference type="GO" id="GO:0030077">
    <property type="term" value="C:plasma membrane light-harvesting complex"/>
    <property type="evidence" value="ECO:0007669"/>
    <property type="project" value="InterPro"/>
</dbReference>
<evidence type="ECO:0000313" key="19">
    <source>
        <dbReference type="Proteomes" id="UP000005459"/>
    </source>
</evidence>
<keyword evidence="6" id="KW-0042">Antenna complex</keyword>
<keyword evidence="13 16" id="KW-0472">Membrane</keyword>
<keyword evidence="14" id="KW-0437">Light-harvesting polypeptide</keyword>
<comment type="subcellular location">
    <subcellularLocation>
        <location evidence="2">Cell inner membrane</location>
        <topology evidence="2">Single-pass type II membrane protein</topology>
    </subcellularLocation>
</comment>
<evidence type="ECO:0000256" key="16">
    <source>
        <dbReference type="SAM" id="Phobius"/>
    </source>
</evidence>
<evidence type="ECO:0000256" key="9">
    <source>
        <dbReference type="ARBA" id="ARBA00022842"/>
    </source>
</evidence>
<sequence>MAGQRSPATPSTGSKARGQAKPVVAQQQQEKSLSGLTSEQAKEFHKQFKVTYTAYVGIAALVHLFIIASNPWF</sequence>
<dbReference type="STRING" id="768671.ThimaDRAFT_0005"/>
<keyword evidence="11 16" id="KW-1133">Transmembrane helix</keyword>
<keyword evidence="12" id="KW-0157">Chromophore</keyword>
<dbReference type="Pfam" id="PF00556">
    <property type="entry name" value="LHC"/>
    <property type="match status" value="1"/>
</dbReference>
<evidence type="ECO:0000256" key="2">
    <source>
        <dbReference type="ARBA" id="ARBA00004249"/>
    </source>
</evidence>
<evidence type="ECO:0000256" key="3">
    <source>
        <dbReference type="ARBA" id="ARBA00011052"/>
    </source>
</evidence>
<dbReference type="PRINTS" id="PR00674">
    <property type="entry name" value="LIGHTHARVSTB"/>
</dbReference>
<dbReference type="GO" id="GO:0042314">
    <property type="term" value="F:bacteriochlorophyll binding"/>
    <property type="evidence" value="ECO:0007669"/>
    <property type="project" value="UniProtKB-KW"/>
</dbReference>
<reference evidence="18 19" key="1">
    <citation type="submission" date="2011-06" db="EMBL/GenBank/DDBJ databases">
        <title>The draft genome of Thiocapsa marina 5811.</title>
        <authorList>
            <consortium name="US DOE Joint Genome Institute (JGI-PGF)"/>
            <person name="Lucas S."/>
            <person name="Han J."/>
            <person name="Cheng J.-F."/>
            <person name="Goodwin L."/>
            <person name="Pitluck S."/>
            <person name="Peters L."/>
            <person name="Land M.L."/>
            <person name="Hauser L."/>
            <person name="Vogl K."/>
            <person name="Liu Z."/>
            <person name="Imhoff J."/>
            <person name="Thiel V."/>
            <person name="Frigaard N.-U."/>
            <person name="Bryant D."/>
            <person name="Woyke T.J."/>
        </authorList>
    </citation>
    <scope>NUCLEOTIDE SEQUENCE [LARGE SCALE GENOMIC DNA]</scope>
    <source>
        <strain evidence="18 19">5811</strain>
    </source>
</reference>
<keyword evidence="19" id="KW-1185">Reference proteome</keyword>
<evidence type="ECO:0000259" key="17">
    <source>
        <dbReference type="Pfam" id="PF00556"/>
    </source>
</evidence>
<comment type="function">
    <text evidence="1">Antenna complexes are light-harvesting systems, which transfer the excitation energy to the reaction centers.</text>
</comment>
<dbReference type="EMBL" id="AFWV01000001">
    <property type="protein sequence ID" value="EGV20227.1"/>
    <property type="molecule type" value="Genomic_DNA"/>
</dbReference>
<dbReference type="InterPro" id="IPR002362">
    <property type="entry name" value="LHB-1/5"/>
</dbReference>